<sequence length="359" mass="40014">MTAEQELVEACRQPRTGVAPACKGGSKKKGKCLLKYCERCIRNRYPEIAGEELQEEGWECPKCQNICDCSVCMKNKGKAPTGQKVCPGRKRKGIELQPEDVGAAIQFLECCRLFGQIFKIREGQAEQTVKEIAGGFQLRQVPSVVSDLHINLLSIIEKGKDKACGYPRHGDEWIKKVGECIAKSTLAAKGLTLDCLSQGVSGYKNLTPSCKLDVLNCLCVEALSSQREPKESVAKQENSAANKMEKLLQKRLTDLTKPMEGGESASNEKTEIIISQIQEAIAVQQSATNVLEELGRVSKTALIRLDKGVVYWKLDGYCSNNTNIMRQEFDDENTVNNNDKWFMFTEEEQKVIEDHLAKR</sequence>
<reference evidence="1" key="1">
    <citation type="submission" date="2021-05" db="EMBL/GenBank/DDBJ databases">
        <authorList>
            <person name="Scholz U."/>
            <person name="Mascher M."/>
            <person name="Fiebig A."/>
        </authorList>
    </citation>
    <scope>NUCLEOTIDE SEQUENCE [LARGE SCALE GENOMIC DNA]</scope>
</reference>
<accession>A0ACD5V771</accession>
<evidence type="ECO:0000313" key="2">
    <source>
        <dbReference type="Proteomes" id="UP001732700"/>
    </source>
</evidence>
<name>A0ACD5V771_AVESA</name>
<keyword evidence="2" id="KW-1185">Reference proteome</keyword>
<reference evidence="1" key="2">
    <citation type="submission" date="2025-09" db="UniProtKB">
        <authorList>
            <consortium name="EnsemblPlants"/>
        </authorList>
    </citation>
    <scope>IDENTIFICATION</scope>
</reference>
<proteinExistence type="predicted"/>
<dbReference type="Proteomes" id="UP001732700">
    <property type="component" value="Chromosome 2D"/>
</dbReference>
<dbReference type="EnsemblPlants" id="AVESA.00010b.r2.2DG0383870.1">
    <property type="protein sequence ID" value="AVESA.00010b.r2.2DG0383870.1.CDS"/>
    <property type="gene ID" value="AVESA.00010b.r2.2DG0383870"/>
</dbReference>
<protein>
    <submittedName>
        <fullName evidence="1">Uncharacterized protein</fullName>
    </submittedName>
</protein>
<evidence type="ECO:0000313" key="1">
    <source>
        <dbReference type="EnsemblPlants" id="AVESA.00010b.r2.2DG0383870.1.CDS"/>
    </source>
</evidence>
<organism evidence="1 2">
    <name type="scientific">Avena sativa</name>
    <name type="common">Oat</name>
    <dbReference type="NCBI Taxonomy" id="4498"/>
    <lineage>
        <taxon>Eukaryota</taxon>
        <taxon>Viridiplantae</taxon>
        <taxon>Streptophyta</taxon>
        <taxon>Embryophyta</taxon>
        <taxon>Tracheophyta</taxon>
        <taxon>Spermatophyta</taxon>
        <taxon>Magnoliopsida</taxon>
        <taxon>Liliopsida</taxon>
        <taxon>Poales</taxon>
        <taxon>Poaceae</taxon>
        <taxon>BOP clade</taxon>
        <taxon>Pooideae</taxon>
        <taxon>Poodae</taxon>
        <taxon>Poeae</taxon>
        <taxon>Poeae Chloroplast Group 1 (Aveneae type)</taxon>
        <taxon>Aveninae</taxon>
        <taxon>Avena</taxon>
    </lineage>
</organism>